<protein>
    <recommendedName>
        <fullName evidence="8">Regulator of SigK</fullName>
    </recommendedName>
    <alternativeName>
        <fullName evidence="7">Sigma-K anti-sigma factor RskA</fullName>
    </alternativeName>
</protein>
<dbReference type="KEGG" id="kbs:EPA93_02515"/>
<dbReference type="GO" id="GO:0016989">
    <property type="term" value="F:sigma factor antagonist activity"/>
    <property type="evidence" value="ECO:0007669"/>
    <property type="project" value="TreeGrafter"/>
</dbReference>
<organism evidence="12 13">
    <name type="scientific">Ktedonosporobacter rubrisoli</name>
    <dbReference type="NCBI Taxonomy" id="2509675"/>
    <lineage>
        <taxon>Bacteria</taxon>
        <taxon>Bacillati</taxon>
        <taxon>Chloroflexota</taxon>
        <taxon>Ktedonobacteria</taxon>
        <taxon>Ktedonobacterales</taxon>
        <taxon>Ktedonosporobacteraceae</taxon>
        <taxon>Ktedonosporobacter</taxon>
    </lineage>
</organism>
<name>A0A4P6K5S2_KTERU</name>
<evidence type="ECO:0000256" key="2">
    <source>
        <dbReference type="ARBA" id="ARBA00004236"/>
    </source>
</evidence>
<evidence type="ECO:0000256" key="7">
    <source>
        <dbReference type="ARBA" id="ARBA00029829"/>
    </source>
</evidence>
<evidence type="ECO:0000256" key="9">
    <source>
        <dbReference type="SAM" id="Phobius"/>
    </source>
</evidence>
<dbReference type="InterPro" id="IPR018764">
    <property type="entry name" value="RskA_C"/>
</dbReference>
<dbReference type="OrthoDB" id="153510at2"/>
<dbReference type="EMBL" id="CP035758">
    <property type="protein sequence ID" value="QBD83352.1"/>
    <property type="molecule type" value="Genomic_DNA"/>
</dbReference>
<keyword evidence="4 9" id="KW-0812">Transmembrane</keyword>
<evidence type="ECO:0000256" key="6">
    <source>
        <dbReference type="ARBA" id="ARBA00023136"/>
    </source>
</evidence>
<dbReference type="InterPro" id="IPR051474">
    <property type="entry name" value="Anti-sigma-K/W_factor"/>
</dbReference>
<evidence type="ECO:0000256" key="1">
    <source>
        <dbReference type="ARBA" id="ARBA00004167"/>
    </source>
</evidence>
<dbReference type="InterPro" id="IPR027383">
    <property type="entry name" value="Znf_put"/>
</dbReference>
<feature type="domain" description="Anti-sigma K factor RskA C-terminal" evidence="10">
    <location>
        <begin position="101"/>
        <end position="232"/>
    </location>
</feature>
<gene>
    <name evidence="12" type="ORF">EPA93_02515</name>
</gene>
<accession>A0A4P6K5S2</accession>
<feature type="domain" description="Putative zinc-finger" evidence="11">
    <location>
        <begin position="3"/>
        <end position="37"/>
    </location>
</feature>
<keyword evidence="3" id="KW-1003">Cell membrane</keyword>
<evidence type="ECO:0000256" key="3">
    <source>
        <dbReference type="ARBA" id="ARBA00022475"/>
    </source>
</evidence>
<keyword evidence="13" id="KW-1185">Reference proteome</keyword>
<evidence type="ECO:0000256" key="8">
    <source>
        <dbReference type="ARBA" id="ARBA00030803"/>
    </source>
</evidence>
<evidence type="ECO:0000256" key="4">
    <source>
        <dbReference type="ARBA" id="ARBA00022692"/>
    </source>
</evidence>
<dbReference type="InterPro" id="IPR041916">
    <property type="entry name" value="Anti_sigma_zinc_sf"/>
</dbReference>
<keyword evidence="5 9" id="KW-1133">Transmembrane helix</keyword>
<dbReference type="RefSeq" id="WP_129894415.1">
    <property type="nucleotide sequence ID" value="NZ_CP035758.1"/>
</dbReference>
<dbReference type="PANTHER" id="PTHR37461">
    <property type="entry name" value="ANTI-SIGMA-K FACTOR RSKA"/>
    <property type="match status" value="1"/>
</dbReference>
<dbReference type="Pfam" id="PF10099">
    <property type="entry name" value="RskA_C"/>
    <property type="match status" value="1"/>
</dbReference>
<dbReference type="GO" id="GO:0005886">
    <property type="term" value="C:plasma membrane"/>
    <property type="evidence" value="ECO:0007669"/>
    <property type="project" value="UniProtKB-SubCell"/>
</dbReference>
<dbReference type="Proteomes" id="UP000290365">
    <property type="component" value="Chromosome"/>
</dbReference>
<sequence length="268" mass="29347">MDCQEFEELSGAYALDALTPEEKRLANEHLAQCSACQKLASELQATVNLLPLSVRLVEHSPLQKEALFARIQSTSPNAQIREHTRFARRRPLRRRTAWRALLAVAALLVILLAGMTFWNVNLQHQLATRPSAPIVYIVHGTGSSAQINGEAVFLPQQQETILIVHGLPRLSGTHIYQGWLLRNQQPTSIGTLSLNQGTAVLRFPGNLQAYEAIAVSKEPGPGASQSVPKGPIIMMSSLKEPATHGQLQEEKTGHILLTGSQGKWSAHV</sequence>
<evidence type="ECO:0000313" key="13">
    <source>
        <dbReference type="Proteomes" id="UP000290365"/>
    </source>
</evidence>
<evidence type="ECO:0000259" key="10">
    <source>
        <dbReference type="Pfam" id="PF10099"/>
    </source>
</evidence>
<dbReference type="Pfam" id="PF13490">
    <property type="entry name" value="zf-HC2"/>
    <property type="match status" value="1"/>
</dbReference>
<proteinExistence type="predicted"/>
<feature type="transmembrane region" description="Helical" evidence="9">
    <location>
        <begin position="97"/>
        <end position="118"/>
    </location>
</feature>
<keyword evidence="6 9" id="KW-0472">Membrane</keyword>
<dbReference type="Gene3D" id="1.10.10.1320">
    <property type="entry name" value="Anti-sigma factor, zinc-finger domain"/>
    <property type="match status" value="1"/>
</dbReference>
<comment type="subcellular location">
    <subcellularLocation>
        <location evidence="2">Cell membrane</location>
    </subcellularLocation>
    <subcellularLocation>
        <location evidence="1">Membrane</location>
        <topology evidence="1">Single-pass membrane protein</topology>
    </subcellularLocation>
</comment>
<dbReference type="PANTHER" id="PTHR37461:SF1">
    <property type="entry name" value="ANTI-SIGMA-K FACTOR RSKA"/>
    <property type="match status" value="1"/>
</dbReference>
<evidence type="ECO:0000313" key="12">
    <source>
        <dbReference type="EMBL" id="QBD83352.1"/>
    </source>
</evidence>
<evidence type="ECO:0000256" key="5">
    <source>
        <dbReference type="ARBA" id="ARBA00022989"/>
    </source>
</evidence>
<dbReference type="AlphaFoldDB" id="A0A4P6K5S2"/>
<evidence type="ECO:0000259" key="11">
    <source>
        <dbReference type="Pfam" id="PF13490"/>
    </source>
</evidence>
<reference evidence="12 13" key="1">
    <citation type="submission" date="2019-01" db="EMBL/GenBank/DDBJ databases">
        <title>Ktedonosporobacter rubrisoli SCAWS-G2.</title>
        <authorList>
            <person name="Huang Y."/>
            <person name="Yan B."/>
        </authorList>
    </citation>
    <scope>NUCLEOTIDE SEQUENCE [LARGE SCALE GENOMIC DNA]</scope>
    <source>
        <strain evidence="12 13">SCAWS-G2</strain>
    </source>
</reference>
<dbReference type="GO" id="GO:0006417">
    <property type="term" value="P:regulation of translation"/>
    <property type="evidence" value="ECO:0007669"/>
    <property type="project" value="TreeGrafter"/>
</dbReference>